<keyword evidence="1" id="KW-0732">Signal</keyword>
<protein>
    <recommendedName>
        <fullName evidence="4">C-type lysozyme inhibitor domain-containing protein</fullName>
    </recommendedName>
</protein>
<feature type="chain" id="PRO_5042474162" description="C-type lysozyme inhibitor domain-containing protein" evidence="1">
    <location>
        <begin position="20"/>
        <end position="112"/>
    </location>
</feature>
<evidence type="ECO:0008006" key="4">
    <source>
        <dbReference type="Google" id="ProtNLM"/>
    </source>
</evidence>
<reference evidence="2" key="2">
    <citation type="submission" date="2023-04" db="EMBL/GenBank/DDBJ databases">
        <title>'Rhodoalgimonas zhirmunskyi' gen. nov., isolated from a red alga.</title>
        <authorList>
            <person name="Nedashkovskaya O.I."/>
            <person name="Otstavnykh N.Y."/>
            <person name="Bystritskaya E.P."/>
            <person name="Balabanova L.A."/>
            <person name="Isaeva M.P."/>
        </authorList>
    </citation>
    <scope>NUCLEOTIDE SEQUENCE</scope>
    <source>
        <strain evidence="2">10Alg 79</strain>
    </source>
</reference>
<organism evidence="2 3">
    <name type="scientific">Rhodalgimonas zhirmunskyi</name>
    <dbReference type="NCBI Taxonomy" id="2964767"/>
    <lineage>
        <taxon>Bacteria</taxon>
        <taxon>Pseudomonadati</taxon>
        <taxon>Pseudomonadota</taxon>
        <taxon>Alphaproteobacteria</taxon>
        <taxon>Rhodobacterales</taxon>
        <taxon>Roseobacteraceae</taxon>
        <taxon>Rhodalgimonas</taxon>
    </lineage>
</organism>
<evidence type="ECO:0000256" key="1">
    <source>
        <dbReference type="SAM" id="SignalP"/>
    </source>
</evidence>
<evidence type="ECO:0000313" key="3">
    <source>
        <dbReference type="Proteomes" id="UP001227162"/>
    </source>
</evidence>
<dbReference type="Proteomes" id="UP001227162">
    <property type="component" value="Unassembled WGS sequence"/>
</dbReference>
<gene>
    <name evidence="2" type="ORF">NOI20_01460</name>
</gene>
<proteinExistence type="predicted"/>
<evidence type="ECO:0000313" key="2">
    <source>
        <dbReference type="EMBL" id="MDQ2092770.1"/>
    </source>
</evidence>
<feature type="signal peptide" evidence="1">
    <location>
        <begin position="1"/>
        <end position="19"/>
    </location>
</feature>
<name>A0AAJ1U338_9RHOB</name>
<dbReference type="AlphaFoldDB" id="A0AAJ1U338"/>
<dbReference type="RefSeq" id="WP_317624390.1">
    <property type="nucleotide sequence ID" value="NZ_JANFFA010000001.1"/>
</dbReference>
<keyword evidence="3" id="KW-1185">Reference proteome</keyword>
<comment type="caution">
    <text evidence="2">The sequence shown here is derived from an EMBL/GenBank/DDBJ whole genome shotgun (WGS) entry which is preliminary data.</text>
</comment>
<reference evidence="2" key="1">
    <citation type="submission" date="2022-07" db="EMBL/GenBank/DDBJ databases">
        <authorList>
            <person name="Otstavnykh N."/>
            <person name="Isaeva M."/>
            <person name="Bystritskaya E."/>
        </authorList>
    </citation>
    <scope>NUCLEOTIDE SEQUENCE</scope>
    <source>
        <strain evidence="2">10Alg 79</strain>
    </source>
</reference>
<sequence length="112" mass="11829">MGAYTGALAGLALSGACHAGELACVAQAQCRGDAQAMCAPSSLKIKVSAENRLWIDAQGPYGARLSREGDARVWTIRAFGGAHALRVEADGAFLYLGNRGKRYRGTCREVIQ</sequence>
<accession>A0AAJ1U338</accession>
<dbReference type="EMBL" id="JANFFA010000001">
    <property type="protein sequence ID" value="MDQ2092770.1"/>
    <property type="molecule type" value="Genomic_DNA"/>
</dbReference>